<feature type="compositionally biased region" description="Acidic residues" evidence="1">
    <location>
        <begin position="26"/>
        <end position="52"/>
    </location>
</feature>
<dbReference type="CDD" id="cd09917">
    <property type="entry name" value="F-box_SF"/>
    <property type="match status" value="1"/>
</dbReference>
<name>A0A4S4LYY9_9AGAM</name>
<gene>
    <name evidence="2" type="ORF">EW146_g3017</name>
</gene>
<dbReference type="OrthoDB" id="2322499at2759"/>
<evidence type="ECO:0000313" key="3">
    <source>
        <dbReference type="Proteomes" id="UP000310158"/>
    </source>
</evidence>
<accession>A0A4S4LYY9</accession>
<proteinExistence type="predicted"/>
<sequence>MPAVTRRQSGKLPPPRNAAASNNLEVDSEHDDFMDGELTELEESSSDDDFDENVGCETTCEAQENGNVEICVDRSVYEQEQAPEPQETRPAARYAFHASGRSIFRRLTPRDLLQLARTSKALRKVLLSRASVLVWKSARLEFPGMPVPDPPNDVSEPQWANLLLGETACYQCGTKGTQRVDFALHRRVCGNCCKDNLVYSVKFRSKFPDFDPSILDLIPHTNIGGWSHGHSSKSKFYWTSDVEAMAAKVAQFQKDIHMGKTGAQKAWNEFRSKRILHVDAVVNGCKPYKQWLRALACRGALQKEIIEKQRLQEIKARLLATGFDKVDVDSWGFRCLDGVKMNTELTERSWLRIRGKLAEYLVQQKTERIKRERAEFRTTREGMAKRLYANLVLQTLPIQLFYLPKDDVVPKLLCFEGLVDRDTPVSPQESDDWDKALQNLPQCLSDWMCQRRDEFIAMLPPGFNDDRGSMLPVPLSSPIVDQMRRGGMTTFAGRLELAIVVFNGVRFPLFGRDVFRTWPQPQTDVSSFSQRGSQAAASLVTLVGLMPPRTTCWQMDQLDQRFICMNCYAARGNTYARLLAGSWRSCVEHFVNEQGSDHVTPKWRLLAPDETTYVKSRESIDQCEQAKRWQCNHCTIMKLPENRATVVNHLCAQHGIKQPIDNQDLFYFPSPGDRRPPRQHVPLVKGKATATAQASSGQKVLPSKNLMCTHCVHKNRRFDLQGVKQHLQAKHSVVNGVAGTDFSEIL</sequence>
<dbReference type="EMBL" id="SGPL01000094">
    <property type="protein sequence ID" value="THH17874.1"/>
    <property type="molecule type" value="Genomic_DNA"/>
</dbReference>
<comment type="caution">
    <text evidence="2">The sequence shown here is derived from an EMBL/GenBank/DDBJ whole genome shotgun (WGS) entry which is preliminary data.</text>
</comment>
<reference evidence="2 3" key="1">
    <citation type="submission" date="2019-02" db="EMBL/GenBank/DDBJ databases">
        <title>Genome sequencing of the rare red list fungi Bondarzewia mesenterica.</title>
        <authorList>
            <person name="Buettner E."/>
            <person name="Kellner H."/>
        </authorList>
    </citation>
    <scope>NUCLEOTIDE SEQUENCE [LARGE SCALE GENOMIC DNA]</scope>
    <source>
        <strain evidence="2 3">DSM 108281</strain>
    </source>
</reference>
<keyword evidence="3" id="KW-1185">Reference proteome</keyword>
<organism evidence="2 3">
    <name type="scientific">Bondarzewia mesenterica</name>
    <dbReference type="NCBI Taxonomy" id="1095465"/>
    <lineage>
        <taxon>Eukaryota</taxon>
        <taxon>Fungi</taxon>
        <taxon>Dikarya</taxon>
        <taxon>Basidiomycota</taxon>
        <taxon>Agaricomycotina</taxon>
        <taxon>Agaricomycetes</taxon>
        <taxon>Russulales</taxon>
        <taxon>Bondarzewiaceae</taxon>
        <taxon>Bondarzewia</taxon>
    </lineage>
</organism>
<evidence type="ECO:0008006" key="4">
    <source>
        <dbReference type="Google" id="ProtNLM"/>
    </source>
</evidence>
<feature type="region of interest" description="Disordered" evidence="1">
    <location>
        <begin position="1"/>
        <end position="52"/>
    </location>
</feature>
<protein>
    <recommendedName>
        <fullName evidence="4">F-box domain-containing protein</fullName>
    </recommendedName>
</protein>
<dbReference type="AlphaFoldDB" id="A0A4S4LYY9"/>
<dbReference type="Proteomes" id="UP000310158">
    <property type="component" value="Unassembled WGS sequence"/>
</dbReference>
<evidence type="ECO:0000313" key="2">
    <source>
        <dbReference type="EMBL" id="THH17874.1"/>
    </source>
</evidence>
<evidence type="ECO:0000256" key="1">
    <source>
        <dbReference type="SAM" id="MobiDB-lite"/>
    </source>
</evidence>